<evidence type="ECO:0000313" key="5">
    <source>
        <dbReference type="Proteomes" id="UP001530400"/>
    </source>
</evidence>
<dbReference type="Gene3D" id="3.40.50.720">
    <property type="entry name" value="NAD(P)-binding Rossmann-like Domain"/>
    <property type="match status" value="1"/>
</dbReference>
<dbReference type="SUPFAM" id="SSF51735">
    <property type="entry name" value="NAD(P)-binding Rossmann-fold domains"/>
    <property type="match status" value="1"/>
</dbReference>
<evidence type="ECO:0000313" key="4">
    <source>
        <dbReference type="EMBL" id="KAL3774421.1"/>
    </source>
</evidence>
<keyword evidence="1" id="KW-0560">Oxidoreductase</keyword>
<keyword evidence="5" id="KW-1185">Reference proteome</keyword>
<dbReference type="EMBL" id="JALLPJ020001195">
    <property type="protein sequence ID" value="KAL3774421.1"/>
    <property type="molecule type" value="Genomic_DNA"/>
</dbReference>
<dbReference type="InterPro" id="IPR036291">
    <property type="entry name" value="NAD(P)-bd_dom_sf"/>
</dbReference>
<dbReference type="PANTHER" id="PTHR10366">
    <property type="entry name" value="NAD DEPENDENT EPIMERASE/DEHYDRATASE"/>
    <property type="match status" value="1"/>
</dbReference>
<dbReference type="Pfam" id="PF01370">
    <property type="entry name" value="Epimerase"/>
    <property type="match status" value="1"/>
</dbReference>
<dbReference type="GO" id="GO:0016491">
    <property type="term" value="F:oxidoreductase activity"/>
    <property type="evidence" value="ECO:0007669"/>
    <property type="project" value="UniProtKB-KW"/>
</dbReference>
<evidence type="ECO:0000256" key="2">
    <source>
        <dbReference type="SAM" id="SignalP"/>
    </source>
</evidence>
<protein>
    <recommendedName>
        <fullName evidence="3">NAD-dependent epimerase/dehydratase domain-containing protein</fullName>
    </recommendedName>
</protein>
<dbReference type="InterPro" id="IPR050425">
    <property type="entry name" value="NAD(P)_dehydrat-like"/>
</dbReference>
<keyword evidence="2" id="KW-0732">Signal</keyword>
<accession>A0ABD3NEA8</accession>
<comment type="caution">
    <text evidence="4">The sequence shown here is derived from an EMBL/GenBank/DDBJ whole genome shotgun (WGS) entry which is preliminary data.</text>
</comment>
<dbReference type="AlphaFoldDB" id="A0ABD3NEA8"/>
<name>A0ABD3NEA8_9STRA</name>
<dbReference type="PANTHER" id="PTHR10366:SF831">
    <property type="entry name" value="NAD-DEPENDENT EPIMERASE_DEHYDRATASE DOMAIN-CONTAINING PROTEIN"/>
    <property type="match status" value="1"/>
</dbReference>
<feature type="signal peptide" evidence="2">
    <location>
        <begin position="1"/>
        <end position="16"/>
    </location>
</feature>
<reference evidence="4 5" key="1">
    <citation type="submission" date="2024-10" db="EMBL/GenBank/DDBJ databases">
        <title>Updated reference genomes for cyclostephanoid diatoms.</title>
        <authorList>
            <person name="Roberts W.R."/>
            <person name="Alverson A.J."/>
        </authorList>
    </citation>
    <scope>NUCLEOTIDE SEQUENCE [LARGE SCALE GENOMIC DNA]</scope>
    <source>
        <strain evidence="4 5">AJA010-31</strain>
    </source>
</reference>
<dbReference type="InterPro" id="IPR001509">
    <property type="entry name" value="Epimerase_deHydtase"/>
</dbReference>
<dbReference type="Proteomes" id="UP001530400">
    <property type="component" value="Unassembled WGS sequence"/>
</dbReference>
<feature type="chain" id="PRO_5044897093" description="NAD-dependent epimerase/dehydratase domain-containing protein" evidence="2">
    <location>
        <begin position="17"/>
        <end position="401"/>
    </location>
</feature>
<evidence type="ECO:0000259" key="3">
    <source>
        <dbReference type="Pfam" id="PF01370"/>
    </source>
</evidence>
<evidence type="ECO:0000256" key="1">
    <source>
        <dbReference type="ARBA" id="ARBA00023002"/>
    </source>
</evidence>
<sequence>MFILLLIIAILNQVYGLSNPAKSVAIVTGANGFVGRSVVYSLLRRHIQDAHPTEPATCIINLVRSNRVEFEQCYWNAHLQDMHRDHIIKVMEYDMLDGGASLSEAVQFAQQLAPDRICLYHVASTFGPTADPVQTAHDNVKSAVDAFQVLTRIQPNDKVAPKLRMVLTSSMAAVRATNQPPINGKYYTHKDWNTLSKLDEKNWGSCYQWSKMESERQVLELAKDWKDGAIEFVALCPSFIFGPPPPYPSSLDRGSESRGSSSYSIELVKKWLSGESEVQSRLCIDVRDVALAHVQAGTIDMSQLATDSKNCNRYILSTEERLSSEKVGDALKNAIRKTRGSSQPFDVDDKIRCDTVFDGGAIKIGDKEVDATNRLKDLGVVCRSVQETMEDMATCLLDGAL</sequence>
<gene>
    <name evidence="4" type="ORF">ACHAWO_008819</name>
</gene>
<organism evidence="4 5">
    <name type="scientific">Cyclotella atomus</name>
    <dbReference type="NCBI Taxonomy" id="382360"/>
    <lineage>
        <taxon>Eukaryota</taxon>
        <taxon>Sar</taxon>
        <taxon>Stramenopiles</taxon>
        <taxon>Ochrophyta</taxon>
        <taxon>Bacillariophyta</taxon>
        <taxon>Coscinodiscophyceae</taxon>
        <taxon>Thalassiosirophycidae</taxon>
        <taxon>Stephanodiscales</taxon>
        <taxon>Stephanodiscaceae</taxon>
        <taxon>Cyclotella</taxon>
    </lineage>
</organism>
<feature type="domain" description="NAD-dependent epimerase/dehydratase" evidence="3">
    <location>
        <begin position="26"/>
        <end position="296"/>
    </location>
</feature>
<proteinExistence type="predicted"/>